<organism evidence="4 5">
    <name type="scientific">Cohnella endophytica</name>
    <dbReference type="NCBI Taxonomy" id="2419778"/>
    <lineage>
        <taxon>Bacteria</taxon>
        <taxon>Bacillati</taxon>
        <taxon>Bacillota</taxon>
        <taxon>Bacilli</taxon>
        <taxon>Bacillales</taxon>
        <taxon>Paenibacillaceae</taxon>
        <taxon>Cohnella</taxon>
    </lineage>
</organism>
<accession>A0A494XAU7</accession>
<reference evidence="4 5" key="1">
    <citation type="submission" date="2018-10" db="EMBL/GenBank/DDBJ databases">
        <title>Cohnella sp. M2MS4P-1, whole genome shotgun sequence.</title>
        <authorList>
            <person name="Tuo L."/>
        </authorList>
    </citation>
    <scope>NUCLEOTIDE SEQUENCE [LARGE SCALE GENOMIC DNA]</scope>
    <source>
        <strain evidence="4 5">M2MS4P-1</strain>
    </source>
</reference>
<feature type="transmembrane region" description="Helical" evidence="2">
    <location>
        <begin position="297"/>
        <end position="316"/>
    </location>
</feature>
<dbReference type="PANTHER" id="PTHR36844:SF1">
    <property type="entry name" value="PROTEASE PRSW"/>
    <property type="match status" value="1"/>
</dbReference>
<feature type="transmembrane region" description="Helical" evidence="2">
    <location>
        <begin position="352"/>
        <end position="371"/>
    </location>
</feature>
<keyword evidence="4" id="KW-0645">Protease</keyword>
<dbReference type="InterPro" id="IPR000595">
    <property type="entry name" value="cNMP-bd_dom"/>
</dbReference>
<feature type="transmembrane region" description="Helical" evidence="2">
    <location>
        <begin position="463"/>
        <end position="483"/>
    </location>
</feature>
<name>A0A494XAU7_9BACL</name>
<dbReference type="AlphaFoldDB" id="A0A494XAU7"/>
<keyword evidence="2" id="KW-0472">Membrane</keyword>
<evidence type="ECO:0000313" key="4">
    <source>
        <dbReference type="EMBL" id="RKP46761.1"/>
    </source>
</evidence>
<keyword evidence="4" id="KW-0482">Metalloprotease</keyword>
<feature type="transmembrane region" description="Helical" evidence="2">
    <location>
        <begin position="504"/>
        <end position="520"/>
    </location>
</feature>
<dbReference type="Proteomes" id="UP000282076">
    <property type="component" value="Unassembled WGS sequence"/>
</dbReference>
<feature type="transmembrane region" description="Helical" evidence="2">
    <location>
        <begin position="423"/>
        <end position="443"/>
    </location>
</feature>
<dbReference type="PROSITE" id="PS50042">
    <property type="entry name" value="CNMP_BINDING_3"/>
    <property type="match status" value="2"/>
</dbReference>
<evidence type="ECO:0000256" key="2">
    <source>
        <dbReference type="SAM" id="Phobius"/>
    </source>
</evidence>
<feature type="domain" description="Cyclic nucleotide-binding" evidence="3">
    <location>
        <begin position="15"/>
        <end position="117"/>
    </location>
</feature>
<dbReference type="InterPro" id="IPR018490">
    <property type="entry name" value="cNMP-bd_dom_sf"/>
</dbReference>
<dbReference type="InterPro" id="IPR014710">
    <property type="entry name" value="RmlC-like_jellyroll"/>
</dbReference>
<dbReference type="GO" id="GO:0008237">
    <property type="term" value="F:metallopeptidase activity"/>
    <property type="evidence" value="ECO:0007669"/>
    <property type="project" value="UniProtKB-KW"/>
</dbReference>
<keyword evidence="2" id="KW-1133">Transmembrane helix</keyword>
<evidence type="ECO:0000313" key="5">
    <source>
        <dbReference type="Proteomes" id="UP000282076"/>
    </source>
</evidence>
<dbReference type="SUPFAM" id="SSF51206">
    <property type="entry name" value="cAMP-binding domain-like"/>
    <property type="match status" value="2"/>
</dbReference>
<feature type="domain" description="Cyclic nucleotide-binding" evidence="3">
    <location>
        <begin position="146"/>
        <end position="244"/>
    </location>
</feature>
<keyword evidence="4" id="KW-0378">Hydrolase</keyword>
<dbReference type="EMBL" id="RBZM01000012">
    <property type="protein sequence ID" value="RKP46761.1"/>
    <property type="molecule type" value="Genomic_DNA"/>
</dbReference>
<dbReference type="CDD" id="cd00038">
    <property type="entry name" value="CAP_ED"/>
    <property type="match status" value="2"/>
</dbReference>
<keyword evidence="1" id="KW-0010">Activator</keyword>
<dbReference type="SMART" id="SM00100">
    <property type="entry name" value="cNMP"/>
    <property type="match status" value="2"/>
</dbReference>
<sequence length="608" mass="68042">MPFNAIIDYLRDHPLLQGIPDDELEHAASSIELVDFKDAQPLIIEGAPSKDCFFLWTGKVQVSSRNLVGKTMLLAELGPGALVGEMGLIRNERRSARVTAIGDVTALRLERQAFERLAESSPLFHESLMLNVRIRMIHGMLRKASIWSAIPDAELRGLAEITLIRKVAKGEEIIAEGSLVDQFFMVSKGRLELREEKKRKTVLRDGDFFGERELLTDLPSTSTLIASEDSELLVMGKSEFLCILSYYAPVRLQFIEVLRIRAPQLISQVTIGTEKEEPQLDKKNSPLPEAKDKWIDLLLWLGGGFLAFSMLALFLHNSWWNIAALIVGGIVGPVTFVAYVRSQQLLGFRQTRLGMVFVATAAIAVPLAWILERMWLFNVKAETFDFTQLSVPLSVAVIEETVKLLVCVALVRTKQMHFLMDAVVFGAAAGMGFAAVESVIYGWTHLGQASSLGMLSVLWMRALLSPFGHGTWTAIAAAGIWYGTRSRELIIGKNTKAWARWRHTISLLTLAIGLHMLWDYRFTNGFMKMGMMIAVGCVGLYLLYILIRTGRREEYHALTVLNPYMQEELKHDDQGTTASKELQCEACGTMSPHDTRYCARCGQALRMK</sequence>
<protein>
    <submittedName>
        <fullName evidence="4">PrsW family intramembrane metalloprotease</fullName>
    </submittedName>
</protein>
<keyword evidence="2" id="KW-0812">Transmembrane</keyword>
<comment type="caution">
    <text evidence="4">The sequence shown here is derived from an EMBL/GenBank/DDBJ whole genome shotgun (WGS) entry which is preliminary data.</text>
</comment>
<dbReference type="InterPro" id="IPR026898">
    <property type="entry name" value="PrsW"/>
</dbReference>
<dbReference type="OrthoDB" id="153483at2"/>
<gene>
    <name evidence="4" type="ORF">D7Z26_24475</name>
</gene>
<evidence type="ECO:0000256" key="1">
    <source>
        <dbReference type="ARBA" id="ARBA00023159"/>
    </source>
</evidence>
<proteinExistence type="predicted"/>
<dbReference type="Pfam" id="PF00027">
    <property type="entry name" value="cNMP_binding"/>
    <property type="match status" value="2"/>
</dbReference>
<dbReference type="Gene3D" id="2.60.120.10">
    <property type="entry name" value="Jelly Rolls"/>
    <property type="match status" value="2"/>
</dbReference>
<dbReference type="RefSeq" id="WP_120979662.1">
    <property type="nucleotide sequence ID" value="NZ_RBZM01000012.1"/>
</dbReference>
<feature type="transmembrane region" description="Helical" evidence="2">
    <location>
        <begin position="322"/>
        <end position="340"/>
    </location>
</feature>
<dbReference type="InterPro" id="IPR018488">
    <property type="entry name" value="cNMP-bd_CS"/>
</dbReference>
<dbReference type="GO" id="GO:0006508">
    <property type="term" value="P:proteolysis"/>
    <property type="evidence" value="ECO:0007669"/>
    <property type="project" value="UniProtKB-KW"/>
</dbReference>
<dbReference type="PANTHER" id="PTHR36844">
    <property type="entry name" value="PROTEASE PRSW"/>
    <property type="match status" value="1"/>
</dbReference>
<keyword evidence="5" id="KW-1185">Reference proteome</keyword>
<feature type="transmembrane region" description="Helical" evidence="2">
    <location>
        <begin position="526"/>
        <end position="547"/>
    </location>
</feature>
<dbReference type="PROSITE" id="PS00889">
    <property type="entry name" value="CNMP_BINDING_2"/>
    <property type="match status" value="1"/>
</dbReference>
<evidence type="ECO:0000259" key="3">
    <source>
        <dbReference type="PROSITE" id="PS50042"/>
    </source>
</evidence>
<dbReference type="Pfam" id="PF13367">
    <property type="entry name" value="PrsW-protease"/>
    <property type="match status" value="1"/>
</dbReference>